<sequence length="252" mass="28779">MNEKNFVYFFKSFNRCLKPSKKGAPPNSYKAMNIKKKKKKKGGPMFWLTYLSGGVIGNLAVVWRSRRQPERPAPVTTAIPSGINEVKDNWWEPVKDAVGSHVDYYSGRASDFLYKLVNDHNMFVGSSACVFALSGFDFFWTLEELIRKVKSIYSQQQNSGRDQISMLPTIAFACFWDVLSLYGDYQRLHPELWSMIQDISQSQSSGDVSPIVHVSGFATGVACYYIWKHTQSAQADLRNYVSSFFHSNFNRN</sequence>
<organism evidence="6 7">
    <name type="scientific">Reticulomyxa filosa</name>
    <dbReference type="NCBI Taxonomy" id="46433"/>
    <lineage>
        <taxon>Eukaryota</taxon>
        <taxon>Sar</taxon>
        <taxon>Rhizaria</taxon>
        <taxon>Retaria</taxon>
        <taxon>Foraminifera</taxon>
        <taxon>Monothalamids</taxon>
        <taxon>Reticulomyxidae</taxon>
        <taxon>Reticulomyxa</taxon>
    </lineage>
</organism>
<evidence type="ECO:0000256" key="5">
    <source>
        <dbReference type="SAM" id="Phobius"/>
    </source>
</evidence>
<keyword evidence="3 5" id="KW-1133">Transmembrane helix</keyword>
<evidence type="ECO:0000256" key="1">
    <source>
        <dbReference type="ARBA" id="ARBA00004141"/>
    </source>
</evidence>
<accession>X6NL35</accession>
<protein>
    <submittedName>
        <fullName evidence="6">Uncharacterized protein</fullName>
    </submittedName>
</protein>
<name>X6NL35_RETFI</name>
<dbReference type="InterPro" id="IPR035952">
    <property type="entry name" value="Rhomboid-like_sf"/>
</dbReference>
<proteinExistence type="predicted"/>
<evidence type="ECO:0000256" key="2">
    <source>
        <dbReference type="ARBA" id="ARBA00022692"/>
    </source>
</evidence>
<keyword evidence="7" id="KW-1185">Reference proteome</keyword>
<dbReference type="GO" id="GO:0016020">
    <property type="term" value="C:membrane"/>
    <property type="evidence" value="ECO:0007669"/>
    <property type="project" value="UniProtKB-SubCell"/>
</dbReference>
<feature type="non-terminal residue" evidence="6">
    <location>
        <position position="252"/>
    </location>
</feature>
<dbReference type="SUPFAM" id="SSF144091">
    <property type="entry name" value="Rhomboid-like"/>
    <property type="match status" value="1"/>
</dbReference>
<comment type="subcellular location">
    <subcellularLocation>
        <location evidence="1">Membrane</location>
        <topology evidence="1">Multi-pass membrane protein</topology>
    </subcellularLocation>
</comment>
<comment type="caution">
    <text evidence="6">The sequence shown here is derived from an EMBL/GenBank/DDBJ whole genome shotgun (WGS) entry which is preliminary data.</text>
</comment>
<evidence type="ECO:0000256" key="4">
    <source>
        <dbReference type="ARBA" id="ARBA00023136"/>
    </source>
</evidence>
<evidence type="ECO:0000313" key="7">
    <source>
        <dbReference type="Proteomes" id="UP000023152"/>
    </source>
</evidence>
<evidence type="ECO:0000313" key="6">
    <source>
        <dbReference type="EMBL" id="ETO26995.1"/>
    </source>
</evidence>
<evidence type="ECO:0000256" key="3">
    <source>
        <dbReference type="ARBA" id="ARBA00022989"/>
    </source>
</evidence>
<reference evidence="6 7" key="1">
    <citation type="journal article" date="2013" name="Curr. Biol.">
        <title>The Genome of the Foraminiferan Reticulomyxa filosa.</title>
        <authorList>
            <person name="Glockner G."/>
            <person name="Hulsmann N."/>
            <person name="Schleicher M."/>
            <person name="Noegel A.A."/>
            <person name="Eichinger L."/>
            <person name="Gallinger C."/>
            <person name="Pawlowski J."/>
            <person name="Sierra R."/>
            <person name="Euteneuer U."/>
            <person name="Pillet L."/>
            <person name="Moustafa A."/>
            <person name="Platzer M."/>
            <person name="Groth M."/>
            <person name="Szafranski K."/>
            <person name="Schliwa M."/>
        </authorList>
    </citation>
    <scope>NUCLEOTIDE SEQUENCE [LARGE SCALE GENOMIC DNA]</scope>
</reference>
<dbReference type="EMBL" id="ASPP01007518">
    <property type="protein sequence ID" value="ETO26995.1"/>
    <property type="molecule type" value="Genomic_DNA"/>
</dbReference>
<dbReference type="AlphaFoldDB" id="X6NL35"/>
<feature type="transmembrane region" description="Helical" evidence="5">
    <location>
        <begin position="45"/>
        <end position="63"/>
    </location>
</feature>
<keyword evidence="4 5" id="KW-0472">Membrane</keyword>
<dbReference type="Proteomes" id="UP000023152">
    <property type="component" value="Unassembled WGS sequence"/>
</dbReference>
<keyword evidence="2 5" id="KW-0812">Transmembrane</keyword>
<gene>
    <name evidence="6" type="ORF">RFI_10135</name>
</gene>
<dbReference type="Gene3D" id="1.20.1540.10">
    <property type="entry name" value="Rhomboid-like"/>
    <property type="match status" value="1"/>
</dbReference>